<dbReference type="Pfam" id="PF00440">
    <property type="entry name" value="TetR_N"/>
    <property type="match status" value="1"/>
</dbReference>
<keyword evidence="1" id="KW-0805">Transcription regulation</keyword>
<accession>R1GGZ0</accession>
<dbReference type="PANTHER" id="PTHR30055:SF234">
    <property type="entry name" value="HTH-TYPE TRANSCRIPTIONAL REGULATOR BETI"/>
    <property type="match status" value="1"/>
</dbReference>
<dbReference type="PANTHER" id="PTHR30055">
    <property type="entry name" value="HTH-TYPE TRANSCRIPTIONAL REGULATOR RUTR"/>
    <property type="match status" value="1"/>
</dbReference>
<feature type="DNA-binding region" description="H-T-H motif" evidence="4">
    <location>
        <begin position="22"/>
        <end position="41"/>
    </location>
</feature>
<organism evidence="6 7">
    <name type="scientific">Amycolatopsis vancoresmycina DSM 44592</name>
    <dbReference type="NCBI Taxonomy" id="1292037"/>
    <lineage>
        <taxon>Bacteria</taxon>
        <taxon>Bacillati</taxon>
        <taxon>Actinomycetota</taxon>
        <taxon>Actinomycetes</taxon>
        <taxon>Pseudonocardiales</taxon>
        <taxon>Pseudonocardiaceae</taxon>
        <taxon>Amycolatopsis</taxon>
    </lineage>
</organism>
<dbReference type="EMBL" id="AOUO01000008">
    <property type="protein sequence ID" value="EOD70502.1"/>
    <property type="molecule type" value="Genomic_DNA"/>
</dbReference>
<evidence type="ECO:0000259" key="5">
    <source>
        <dbReference type="PROSITE" id="PS50977"/>
    </source>
</evidence>
<protein>
    <submittedName>
        <fullName evidence="6">TetR family transcriptional regulator</fullName>
    </submittedName>
</protein>
<evidence type="ECO:0000256" key="2">
    <source>
        <dbReference type="ARBA" id="ARBA00023125"/>
    </source>
</evidence>
<evidence type="ECO:0000256" key="4">
    <source>
        <dbReference type="PROSITE-ProRule" id="PRU00335"/>
    </source>
</evidence>
<evidence type="ECO:0000256" key="3">
    <source>
        <dbReference type="ARBA" id="ARBA00023163"/>
    </source>
</evidence>
<dbReference type="SUPFAM" id="SSF48498">
    <property type="entry name" value="Tetracyclin repressor-like, C-terminal domain"/>
    <property type="match status" value="1"/>
</dbReference>
<dbReference type="eggNOG" id="COG1309">
    <property type="taxonomic scope" value="Bacteria"/>
</dbReference>
<keyword evidence="7" id="KW-1185">Reference proteome</keyword>
<dbReference type="InterPro" id="IPR041347">
    <property type="entry name" value="MftR_C"/>
</dbReference>
<dbReference type="PRINTS" id="PR00455">
    <property type="entry name" value="HTHTETR"/>
</dbReference>
<dbReference type="Pfam" id="PF17754">
    <property type="entry name" value="TetR_C_14"/>
    <property type="match status" value="1"/>
</dbReference>
<proteinExistence type="predicted"/>
<dbReference type="InterPro" id="IPR001647">
    <property type="entry name" value="HTH_TetR"/>
</dbReference>
<gene>
    <name evidence="6" type="ORF">H480_00795</name>
</gene>
<name>R1GGZ0_9PSEU</name>
<evidence type="ECO:0000256" key="1">
    <source>
        <dbReference type="ARBA" id="ARBA00023015"/>
    </source>
</evidence>
<comment type="caution">
    <text evidence="6">The sequence shown here is derived from an EMBL/GenBank/DDBJ whole genome shotgun (WGS) entry which is preliminary data.</text>
</comment>
<keyword evidence="2 4" id="KW-0238">DNA-binding</keyword>
<keyword evidence="3" id="KW-0804">Transcription</keyword>
<dbReference type="SUPFAM" id="SSF46689">
    <property type="entry name" value="Homeodomain-like"/>
    <property type="match status" value="1"/>
</dbReference>
<dbReference type="InterPro" id="IPR009057">
    <property type="entry name" value="Homeodomain-like_sf"/>
</dbReference>
<reference evidence="6 7" key="1">
    <citation type="submission" date="2013-02" db="EMBL/GenBank/DDBJ databases">
        <title>Draft genome sequence of Amycolatopsis vancoresmycina strain DSM 44592T.</title>
        <authorList>
            <person name="Kumar S."/>
            <person name="Kaur N."/>
            <person name="Kaur C."/>
            <person name="Raghava G.P.S."/>
            <person name="Mayilraj S."/>
        </authorList>
    </citation>
    <scope>NUCLEOTIDE SEQUENCE [LARGE SCALE GENOMIC DNA]</scope>
    <source>
        <strain evidence="6 7">DSM 44592</strain>
    </source>
</reference>
<dbReference type="Proteomes" id="UP000014139">
    <property type="component" value="Unassembled WGS sequence"/>
</dbReference>
<dbReference type="AlphaFoldDB" id="R1GGZ0"/>
<dbReference type="PATRIC" id="fig|1292037.4.peg.156"/>
<sequence>MRRQLSDTAARMFLERGFDAVRVADVGEACGVSEKTVFNYFPNKEALLLDRLEATADALRAHLPDPALTPVSAMLTILDDELDSLATALAADADSDRALARYREFGDLIRNTPSLRAYLSDIADRFVDIAAEALASRTGLRPDDPEPQIAAATLLGMWRVQFHALRTHVRPGHPVPAAIDAVAREVRRAARLAEAGLAAFPAVP</sequence>
<evidence type="ECO:0000313" key="7">
    <source>
        <dbReference type="Proteomes" id="UP000014139"/>
    </source>
</evidence>
<dbReference type="Gene3D" id="1.10.357.10">
    <property type="entry name" value="Tetracycline Repressor, domain 2"/>
    <property type="match status" value="1"/>
</dbReference>
<dbReference type="GO" id="GO:0000976">
    <property type="term" value="F:transcription cis-regulatory region binding"/>
    <property type="evidence" value="ECO:0007669"/>
    <property type="project" value="TreeGrafter"/>
</dbReference>
<feature type="domain" description="HTH tetR-type" evidence="5">
    <location>
        <begin position="1"/>
        <end position="59"/>
    </location>
</feature>
<dbReference type="Gene3D" id="1.10.10.60">
    <property type="entry name" value="Homeodomain-like"/>
    <property type="match status" value="1"/>
</dbReference>
<evidence type="ECO:0000313" key="6">
    <source>
        <dbReference type="EMBL" id="EOD70502.1"/>
    </source>
</evidence>
<dbReference type="InterPro" id="IPR050109">
    <property type="entry name" value="HTH-type_TetR-like_transc_reg"/>
</dbReference>
<dbReference type="GO" id="GO:0003700">
    <property type="term" value="F:DNA-binding transcription factor activity"/>
    <property type="evidence" value="ECO:0007669"/>
    <property type="project" value="TreeGrafter"/>
</dbReference>
<dbReference type="InterPro" id="IPR036271">
    <property type="entry name" value="Tet_transcr_reg_TetR-rel_C_sf"/>
</dbReference>
<dbReference type="PROSITE" id="PS50977">
    <property type="entry name" value="HTH_TETR_2"/>
    <property type="match status" value="1"/>
</dbReference>